<protein>
    <submittedName>
        <fullName evidence="1">Uncharacterized protein</fullName>
    </submittedName>
</protein>
<gene>
    <name evidence="1" type="ORF">NPIL_339831</name>
</gene>
<accession>A0A8X6MLN3</accession>
<keyword evidence="2" id="KW-1185">Reference proteome</keyword>
<evidence type="ECO:0000313" key="2">
    <source>
        <dbReference type="Proteomes" id="UP000887013"/>
    </source>
</evidence>
<dbReference type="EMBL" id="BMAW01000190">
    <property type="protein sequence ID" value="GFS67909.1"/>
    <property type="molecule type" value="Genomic_DNA"/>
</dbReference>
<reference evidence="1" key="1">
    <citation type="submission" date="2020-08" db="EMBL/GenBank/DDBJ databases">
        <title>Multicomponent nature underlies the extraordinary mechanical properties of spider dragline silk.</title>
        <authorList>
            <person name="Kono N."/>
            <person name="Nakamura H."/>
            <person name="Mori M."/>
            <person name="Yoshida Y."/>
            <person name="Ohtoshi R."/>
            <person name="Malay A.D."/>
            <person name="Moran D.A.P."/>
            <person name="Tomita M."/>
            <person name="Numata K."/>
            <person name="Arakawa K."/>
        </authorList>
    </citation>
    <scope>NUCLEOTIDE SEQUENCE</scope>
</reference>
<evidence type="ECO:0000313" key="1">
    <source>
        <dbReference type="EMBL" id="GFS67909.1"/>
    </source>
</evidence>
<comment type="caution">
    <text evidence="1">The sequence shown here is derived from an EMBL/GenBank/DDBJ whole genome shotgun (WGS) entry which is preliminary data.</text>
</comment>
<proteinExistence type="predicted"/>
<sequence>MHLSTTKNSKKKFTEQKLAMKWTRVAIAVLVVLSLLGQITEGGKLKKLIAASVLAGALKPRFVPLPIPIPFKIKIKKGEKIVPYPVKSYGGGGYGGGGFGDGGYGGGGGFGGGGGGYGGGGGGYGGGGGGYGGGGGGYGGGGNDMW</sequence>
<organism evidence="1 2">
    <name type="scientific">Nephila pilipes</name>
    <name type="common">Giant wood spider</name>
    <name type="synonym">Nephila maculata</name>
    <dbReference type="NCBI Taxonomy" id="299642"/>
    <lineage>
        <taxon>Eukaryota</taxon>
        <taxon>Metazoa</taxon>
        <taxon>Ecdysozoa</taxon>
        <taxon>Arthropoda</taxon>
        <taxon>Chelicerata</taxon>
        <taxon>Arachnida</taxon>
        <taxon>Araneae</taxon>
        <taxon>Araneomorphae</taxon>
        <taxon>Entelegynae</taxon>
        <taxon>Araneoidea</taxon>
        <taxon>Nephilidae</taxon>
        <taxon>Nephila</taxon>
    </lineage>
</organism>
<dbReference type="Proteomes" id="UP000887013">
    <property type="component" value="Unassembled WGS sequence"/>
</dbReference>
<dbReference type="AlphaFoldDB" id="A0A8X6MLN3"/>
<name>A0A8X6MLN3_NEPPI</name>